<dbReference type="SUPFAM" id="SSF53756">
    <property type="entry name" value="UDP-Glycosyltransferase/glycogen phosphorylase"/>
    <property type="match status" value="1"/>
</dbReference>
<comment type="caution">
    <text evidence="3">The sequence shown here is derived from an EMBL/GenBank/DDBJ whole genome shotgun (WGS) entry which is preliminary data.</text>
</comment>
<evidence type="ECO:0000259" key="2">
    <source>
        <dbReference type="Pfam" id="PF13439"/>
    </source>
</evidence>
<organism evidence="3 4">
    <name type="scientific">Nostoc spongiaeforme FACHB-130</name>
    <dbReference type="NCBI Taxonomy" id="1357510"/>
    <lineage>
        <taxon>Bacteria</taxon>
        <taxon>Bacillati</taxon>
        <taxon>Cyanobacteriota</taxon>
        <taxon>Cyanophyceae</taxon>
        <taxon>Nostocales</taxon>
        <taxon>Nostocaceae</taxon>
        <taxon>Nostoc</taxon>
    </lineage>
</organism>
<dbReference type="Gene3D" id="3.40.50.2000">
    <property type="entry name" value="Glycogen Phosphorylase B"/>
    <property type="match status" value="2"/>
</dbReference>
<dbReference type="RefSeq" id="WP_190969209.1">
    <property type="nucleotide sequence ID" value="NZ_JACJTB010000028.1"/>
</dbReference>
<keyword evidence="4" id="KW-1185">Reference proteome</keyword>
<protein>
    <submittedName>
        <fullName evidence="3">Glycosyltransferase family 4 protein</fullName>
    </submittedName>
</protein>
<evidence type="ECO:0000259" key="1">
    <source>
        <dbReference type="Pfam" id="PF00534"/>
    </source>
</evidence>
<dbReference type="PANTHER" id="PTHR45947">
    <property type="entry name" value="SULFOQUINOVOSYL TRANSFERASE SQD2"/>
    <property type="match status" value="1"/>
</dbReference>
<dbReference type="CDD" id="cd03801">
    <property type="entry name" value="GT4_PimA-like"/>
    <property type="match status" value="1"/>
</dbReference>
<dbReference type="InterPro" id="IPR001296">
    <property type="entry name" value="Glyco_trans_1"/>
</dbReference>
<dbReference type="Proteomes" id="UP000603457">
    <property type="component" value="Unassembled WGS sequence"/>
</dbReference>
<proteinExistence type="predicted"/>
<feature type="domain" description="Glycosyl transferase family 1" evidence="1">
    <location>
        <begin position="182"/>
        <end position="346"/>
    </location>
</feature>
<dbReference type="InterPro" id="IPR028098">
    <property type="entry name" value="Glyco_trans_4-like_N"/>
</dbReference>
<dbReference type="InterPro" id="IPR050194">
    <property type="entry name" value="Glycosyltransferase_grp1"/>
</dbReference>
<feature type="domain" description="Glycosyltransferase subfamily 4-like N-terminal" evidence="2">
    <location>
        <begin position="25"/>
        <end position="171"/>
    </location>
</feature>
<sequence>MIISIAMGPWLPVPAVQGGAIPRMWQGLAEEFAKQGHQVKICCRSYPGQPNREIINGVEYIRWGGLSQSTNIGWDLIKDFCYACVTFPFLPPADILIVNDFWLPVFAALRPRVGKIVINANRFPKGQYRLGLYQKTALFAAASQAIQDQILQEYPAAITRIKVIPNPIDTNIFYPAPRSPIKPIELIILYVGRVHPEKGIHILVEAFAILSQQFSSIKLRIIGPYKENQGGGGQKYLATLQSQAQGLNVEFLEPIFNVQKLAAAYREADLFCYPSLAEKGEAFGVSPLEAMASGLVPIISDLACFKDFIEERTTGYYFDHRHTDAAKNLAAKLAAAIMDWENTHIMSIHGVKKSAEFSYDKIAASYLADFAQLLAN</sequence>
<name>A0ABR8FZV8_9NOSO</name>
<accession>A0ABR8FZV8</accession>
<dbReference type="EMBL" id="JACJTB010000028">
    <property type="protein sequence ID" value="MBD2596472.1"/>
    <property type="molecule type" value="Genomic_DNA"/>
</dbReference>
<dbReference type="Pfam" id="PF00534">
    <property type="entry name" value="Glycos_transf_1"/>
    <property type="match status" value="1"/>
</dbReference>
<gene>
    <name evidence="3" type="ORF">H6G74_19355</name>
</gene>
<dbReference type="Pfam" id="PF13439">
    <property type="entry name" value="Glyco_transf_4"/>
    <property type="match status" value="1"/>
</dbReference>
<reference evidence="3 4" key="1">
    <citation type="journal article" date="2020" name="ISME J.">
        <title>Comparative genomics reveals insights into cyanobacterial evolution and habitat adaptation.</title>
        <authorList>
            <person name="Chen M.Y."/>
            <person name="Teng W.K."/>
            <person name="Zhao L."/>
            <person name="Hu C.X."/>
            <person name="Zhou Y.K."/>
            <person name="Han B.P."/>
            <person name="Song L.R."/>
            <person name="Shu W.S."/>
        </authorList>
    </citation>
    <scope>NUCLEOTIDE SEQUENCE [LARGE SCALE GENOMIC DNA]</scope>
    <source>
        <strain evidence="3 4">FACHB-130</strain>
    </source>
</reference>
<evidence type="ECO:0000313" key="3">
    <source>
        <dbReference type="EMBL" id="MBD2596472.1"/>
    </source>
</evidence>
<evidence type="ECO:0000313" key="4">
    <source>
        <dbReference type="Proteomes" id="UP000603457"/>
    </source>
</evidence>
<dbReference type="PANTHER" id="PTHR45947:SF3">
    <property type="entry name" value="SULFOQUINOVOSYL TRANSFERASE SQD2"/>
    <property type="match status" value="1"/>
</dbReference>